<keyword evidence="10" id="KW-1185">Reference proteome</keyword>
<feature type="transmembrane region" description="Helical" evidence="7">
    <location>
        <begin position="135"/>
        <end position="155"/>
    </location>
</feature>
<evidence type="ECO:0000256" key="1">
    <source>
        <dbReference type="ARBA" id="ARBA00004141"/>
    </source>
</evidence>
<feature type="transmembrane region" description="Helical" evidence="7">
    <location>
        <begin position="16"/>
        <end position="36"/>
    </location>
</feature>
<accession>A0A2T2P4X9</accession>
<feature type="transmembrane region" description="Helical" evidence="7">
    <location>
        <begin position="98"/>
        <end position="123"/>
    </location>
</feature>
<dbReference type="Proteomes" id="UP000240883">
    <property type="component" value="Unassembled WGS sequence"/>
</dbReference>
<dbReference type="InterPro" id="IPR049326">
    <property type="entry name" value="Rhodopsin_dom_fungi"/>
</dbReference>
<keyword evidence="2 7" id="KW-0812">Transmembrane</keyword>
<feature type="transmembrane region" description="Helical" evidence="7">
    <location>
        <begin position="48"/>
        <end position="70"/>
    </location>
</feature>
<dbReference type="AlphaFoldDB" id="A0A2T2P4X9"/>
<sequence length="398" mass="44486">MADAVQQEWPDQRLKILVPTWTLMGISTIFVVWRFIYGFMQGRKFMVCDYLLILATATNIAAHALSYITVENGLGRHIMDPSVMGPEVGMTVILRYSYFLWIAQIVNIIGVALLKWSICAYLLVLNFSKVYQGIVWLSILMVTAFNFLAPVLTLFGCTPLEANWNRGVTGKCWARGTLELSYTQGISNILTDVVYMAAPLIYLSRVQLSKRTQWGLRVVFLLSIPATVCSIFKTIELRTIVKTQDPTWDGINLSIWSATELSVGILIASLPPLRKAFDRMFQRILPSTITGSHKTPGYGYGHSSNANNIRMNTFQNNRTHKSGHPGESILDNDDESERAILDDDDEGKGPGIIKTTKVTVSEEGETSSQRDRESPGSYKPNNDWAISNSLEKGTHHAI</sequence>
<feature type="transmembrane region" description="Helical" evidence="7">
    <location>
        <begin position="215"/>
        <end position="235"/>
    </location>
</feature>
<evidence type="ECO:0000256" key="5">
    <source>
        <dbReference type="ARBA" id="ARBA00038359"/>
    </source>
</evidence>
<dbReference type="STRING" id="1448308.A0A2T2P4X9"/>
<feature type="domain" description="Rhodopsin" evidence="8">
    <location>
        <begin position="34"/>
        <end position="278"/>
    </location>
</feature>
<evidence type="ECO:0000256" key="4">
    <source>
        <dbReference type="ARBA" id="ARBA00023136"/>
    </source>
</evidence>
<dbReference type="OrthoDB" id="4682787at2759"/>
<proteinExistence type="inferred from homology"/>
<dbReference type="PANTHER" id="PTHR33048">
    <property type="entry name" value="PTH11-LIKE INTEGRAL MEMBRANE PROTEIN (AFU_ORTHOLOGUE AFUA_5G11245)"/>
    <property type="match status" value="1"/>
</dbReference>
<evidence type="ECO:0000313" key="9">
    <source>
        <dbReference type="EMBL" id="PSN72643.1"/>
    </source>
</evidence>
<gene>
    <name evidence="9" type="ORF">BS50DRAFT_630650</name>
</gene>
<dbReference type="GO" id="GO:0016020">
    <property type="term" value="C:membrane"/>
    <property type="evidence" value="ECO:0007669"/>
    <property type="project" value="UniProtKB-SubCell"/>
</dbReference>
<dbReference type="InterPro" id="IPR052337">
    <property type="entry name" value="SAT4-like"/>
</dbReference>
<comment type="similarity">
    <text evidence="5">Belongs to the SAT4 family.</text>
</comment>
<protein>
    <recommendedName>
        <fullName evidence="8">Rhodopsin domain-containing protein</fullName>
    </recommendedName>
</protein>
<evidence type="ECO:0000256" key="6">
    <source>
        <dbReference type="SAM" id="MobiDB-lite"/>
    </source>
</evidence>
<comment type="subcellular location">
    <subcellularLocation>
        <location evidence="1">Membrane</location>
        <topology evidence="1">Multi-pass membrane protein</topology>
    </subcellularLocation>
</comment>
<keyword evidence="4 7" id="KW-0472">Membrane</keyword>
<evidence type="ECO:0000256" key="7">
    <source>
        <dbReference type="SAM" id="Phobius"/>
    </source>
</evidence>
<evidence type="ECO:0000259" key="8">
    <source>
        <dbReference type="Pfam" id="PF20684"/>
    </source>
</evidence>
<evidence type="ECO:0000256" key="2">
    <source>
        <dbReference type="ARBA" id="ARBA00022692"/>
    </source>
</evidence>
<feature type="transmembrane region" description="Helical" evidence="7">
    <location>
        <begin position="185"/>
        <end position="203"/>
    </location>
</feature>
<dbReference type="PANTHER" id="PTHR33048:SF163">
    <property type="entry name" value="INTEGRAL MEMBRANE PROTEIN (AFU_ORTHOLOGUE AFUA_8G05510)"/>
    <property type="match status" value="1"/>
</dbReference>
<dbReference type="Pfam" id="PF20684">
    <property type="entry name" value="Fung_rhodopsin"/>
    <property type="match status" value="1"/>
</dbReference>
<keyword evidence="3 7" id="KW-1133">Transmembrane helix</keyword>
<reference evidence="9 10" key="1">
    <citation type="journal article" date="2018" name="Front. Microbiol.">
        <title>Genome-Wide Analysis of Corynespora cassiicola Leaf Fall Disease Putative Effectors.</title>
        <authorList>
            <person name="Lopez D."/>
            <person name="Ribeiro S."/>
            <person name="Label P."/>
            <person name="Fumanal B."/>
            <person name="Venisse J.S."/>
            <person name="Kohler A."/>
            <person name="de Oliveira R.R."/>
            <person name="Labutti K."/>
            <person name="Lipzen A."/>
            <person name="Lail K."/>
            <person name="Bauer D."/>
            <person name="Ohm R.A."/>
            <person name="Barry K.W."/>
            <person name="Spatafora J."/>
            <person name="Grigoriev I.V."/>
            <person name="Martin F.M."/>
            <person name="Pujade-Renaud V."/>
        </authorList>
    </citation>
    <scope>NUCLEOTIDE SEQUENCE [LARGE SCALE GENOMIC DNA]</scope>
    <source>
        <strain evidence="9 10">Philippines</strain>
    </source>
</reference>
<feature type="region of interest" description="Disordered" evidence="6">
    <location>
        <begin position="340"/>
        <end position="398"/>
    </location>
</feature>
<dbReference type="EMBL" id="KZ678130">
    <property type="protein sequence ID" value="PSN72643.1"/>
    <property type="molecule type" value="Genomic_DNA"/>
</dbReference>
<organism evidence="9 10">
    <name type="scientific">Corynespora cassiicola Philippines</name>
    <dbReference type="NCBI Taxonomy" id="1448308"/>
    <lineage>
        <taxon>Eukaryota</taxon>
        <taxon>Fungi</taxon>
        <taxon>Dikarya</taxon>
        <taxon>Ascomycota</taxon>
        <taxon>Pezizomycotina</taxon>
        <taxon>Dothideomycetes</taxon>
        <taxon>Pleosporomycetidae</taxon>
        <taxon>Pleosporales</taxon>
        <taxon>Corynesporascaceae</taxon>
        <taxon>Corynespora</taxon>
    </lineage>
</organism>
<evidence type="ECO:0000256" key="3">
    <source>
        <dbReference type="ARBA" id="ARBA00022989"/>
    </source>
</evidence>
<name>A0A2T2P4X9_CORCC</name>
<feature type="transmembrane region" description="Helical" evidence="7">
    <location>
        <begin position="255"/>
        <end position="273"/>
    </location>
</feature>
<evidence type="ECO:0000313" key="10">
    <source>
        <dbReference type="Proteomes" id="UP000240883"/>
    </source>
</evidence>